<dbReference type="PaxDb" id="3218-PP1S23_323V6.1"/>
<evidence type="ECO:0000313" key="4">
    <source>
        <dbReference type="EnsemblPlants" id="Pp3c5_25070V3.1"/>
    </source>
</evidence>
<dbReference type="Gramene" id="Pp3c5_25070V3.2">
    <property type="protein sequence ID" value="Pp3c5_25070V3.2"/>
    <property type="gene ID" value="Pp3c5_25070"/>
</dbReference>
<dbReference type="PANTHER" id="PTHR22814">
    <property type="entry name" value="COPPER TRANSPORT PROTEIN ATOX1-RELATED"/>
    <property type="match status" value="1"/>
</dbReference>
<evidence type="ECO:0000313" key="3">
    <source>
        <dbReference type="EMBL" id="PNR54453.1"/>
    </source>
</evidence>
<dbReference type="FunCoup" id="A0A2K1KL16">
    <property type="interactions" value="81"/>
</dbReference>
<name>A0A2K1KL16_PHYPA</name>
<dbReference type="InterPro" id="IPR036163">
    <property type="entry name" value="HMA_dom_sf"/>
</dbReference>
<accession>A0A2K1KL16</accession>
<reference evidence="3 5" key="2">
    <citation type="journal article" date="2018" name="Plant J.">
        <title>The Physcomitrella patens chromosome-scale assembly reveals moss genome structure and evolution.</title>
        <authorList>
            <person name="Lang D."/>
            <person name="Ullrich K.K."/>
            <person name="Murat F."/>
            <person name="Fuchs J."/>
            <person name="Jenkins J."/>
            <person name="Haas F.B."/>
            <person name="Piednoel M."/>
            <person name="Gundlach H."/>
            <person name="Van Bel M."/>
            <person name="Meyberg R."/>
            <person name="Vives C."/>
            <person name="Morata J."/>
            <person name="Symeonidi A."/>
            <person name="Hiss M."/>
            <person name="Muchero W."/>
            <person name="Kamisugi Y."/>
            <person name="Saleh O."/>
            <person name="Blanc G."/>
            <person name="Decker E.L."/>
            <person name="van Gessel N."/>
            <person name="Grimwood J."/>
            <person name="Hayes R.D."/>
            <person name="Graham S.W."/>
            <person name="Gunter L.E."/>
            <person name="McDaniel S.F."/>
            <person name="Hoernstein S.N.W."/>
            <person name="Larsson A."/>
            <person name="Li F.W."/>
            <person name="Perroud P.F."/>
            <person name="Phillips J."/>
            <person name="Ranjan P."/>
            <person name="Rokshar D.S."/>
            <person name="Rothfels C.J."/>
            <person name="Schneider L."/>
            <person name="Shu S."/>
            <person name="Stevenson D.W."/>
            <person name="Thummler F."/>
            <person name="Tillich M."/>
            <person name="Villarreal Aguilar J.C."/>
            <person name="Widiez T."/>
            <person name="Wong G.K."/>
            <person name="Wymore A."/>
            <person name="Zhang Y."/>
            <person name="Zimmer A.D."/>
            <person name="Quatrano R.S."/>
            <person name="Mayer K.F.X."/>
            <person name="Goodstein D."/>
            <person name="Casacuberta J.M."/>
            <person name="Vandepoele K."/>
            <person name="Reski R."/>
            <person name="Cuming A.C."/>
            <person name="Tuskan G.A."/>
            <person name="Maumus F."/>
            <person name="Salse J."/>
            <person name="Schmutz J."/>
            <person name="Rensing S.A."/>
        </authorList>
    </citation>
    <scope>NUCLEOTIDE SEQUENCE [LARGE SCALE GENOMIC DNA]</scope>
    <source>
        <strain evidence="4 5">cv. Gransden 2004</strain>
    </source>
</reference>
<dbReference type="InterPro" id="IPR006121">
    <property type="entry name" value="HMA_dom"/>
</dbReference>
<sequence length="263" mass="31063">MGSRMREVFYGEPTYHTSYHQHSMPNRGYSRSHSVYPDRSRGHEVPVLELRVPMCCEKCKEKVKEALEELDGVEDVVCDQYNQLVTITGYVDDIRALRKVKKVKKKSEFFKRGSYIESSGYSGDRSGHHYIESDTNYINSRMVHNHSYGSGLTRSNSFGRGLGRLPSFGRLSPYVDHNDRYNDFESRYSQRESQGFRRMPSFNRHRHHDAEYISMDNQYTPYYGEPQYVSNHMERPVYRSQRSFSQVPVTNPYYIQQIESEYY</sequence>
<dbReference type="RefSeq" id="XP_024376103.1">
    <property type="nucleotide sequence ID" value="XM_024520335.2"/>
</dbReference>
<dbReference type="KEGG" id="ppp:112282578"/>
<keyword evidence="5" id="KW-1185">Reference proteome</keyword>
<dbReference type="Gene3D" id="3.30.70.100">
    <property type="match status" value="1"/>
</dbReference>
<dbReference type="Proteomes" id="UP000006727">
    <property type="component" value="Chromosome 5"/>
</dbReference>
<dbReference type="Pfam" id="PF00403">
    <property type="entry name" value="HMA"/>
    <property type="match status" value="1"/>
</dbReference>
<dbReference type="GO" id="GO:0046872">
    <property type="term" value="F:metal ion binding"/>
    <property type="evidence" value="ECO:0007669"/>
    <property type="project" value="UniProtKB-KW"/>
</dbReference>
<dbReference type="AlphaFoldDB" id="A0A2K1KL16"/>
<reference evidence="3 5" key="1">
    <citation type="journal article" date="2008" name="Science">
        <title>The Physcomitrella genome reveals evolutionary insights into the conquest of land by plants.</title>
        <authorList>
            <person name="Rensing S."/>
            <person name="Lang D."/>
            <person name="Zimmer A."/>
            <person name="Terry A."/>
            <person name="Salamov A."/>
            <person name="Shapiro H."/>
            <person name="Nishiyama T."/>
            <person name="Perroud P.-F."/>
            <person name="Lindquist E."/>
            <person name="Kamisugi Y."/>
            <person name="Tanahashi T."/>
            <person name="Sakakibara K."/>
            <person name="Fujita T."/>
            <person name="Oishi K."/>
            <person name="Shin-I T."/>
            <person name="Kuroki Y."/>
            <person name="Toyoda A."/>
            <person name="Suzuki Y."/>
            <person name="Hashimoto A."/>
            <person name="Yamaguchi K."/>
            <person name="Sugano A."/>
            <person name="Kohara Y."/>
            <person name="Fujiyama A."/>
            <person name="Anterola A."/>
            <person name="Aoki S."/>
            <person name="Ashton N."/>
            <person name="Barbazuk W.B."/>
            <person name="Barker E."/>
            <person name="Bennetzen J."/>
            <person name="Bezanilla M."/>
            <person name="Blankenship R."/>
            <person name="Cho S.H."/>
            <person name="Dutcher S."/>
            <person name="Estelle M."/>
            <person name="Fawcett J.A."/>
            <person name="Gundlach H."/>
            <person name="Hanada K."/>
            <person name="Heyl A."/>
            <person name="Hicks K.A."/>
            <person name="Hugh J."/>
            <person name="Lohr M."/>
            <person name="Mayer K."/>
            <person name="Melkozernov A."/>
            <person name="Murata T."/>
            <person name="Nelson D."/>
            <person name="Pils B."/>
            <person name="Prigge M."/>
            <person name="Reiss B."/>
            <person name="Renner T."/>
            <person name="Rombauts S."/>
            <person name="Rushton P."/>
            <person name="Sanderfoot A."/>
            <person name="Schween G."/>
            <person name="Shiu S.-H."/>
            <person name="Stueber K."/>
            <person name="Theodoulou F.L."/>
            <person name="Tu H."/>
            <person name="Van de Peer Y."/>
            <person name="Verrier P.J."/>
            <person name="Waters E."/>
            <person name="Wood A."/>
            <person name="Yang L."/>
            <person name="Cove D."/>
            <person name="Cuming A."/>
            <person name="Hasebe M."/>
            <person name="Lucas S."/>
            <person name="Mishler D.B."/>
            <person name="Reski R."/>
            <person name="Grigoriev I."/>
            <person name="Quatrano R.S."/>
            <person name="Boore J.L."/>
        </authorList>
    </citation>
    <scope>NUCLEOTIDE SEQUENCE [LARGE SCALE GENOMIC DNA]</scope>
    <source>
        <strain evidence="4 5">cv. Gransden 2004</strain>
    </source>
</reference>
<organism evidence="3">
    <name type="scientific">Physcomitrium patens</name>
    <name type="common">Spreading-leaved earth moss</name>
    <name type="synonym">Physcomitrella patens</name>
    <dbReference type="NCBI Taxonomy" id="3218"/>
    <lineage>
        <taxon>Eukaryota</taxon>
        <taxon>Viridiplantae</taxon>
        <taxon>Streptophyta</taxon>
        <taxon>Embryophyta</taxon>
        <taxon>Bryophyta</taxon>
        <taxon>Bryophytina</taxon>
        <taxon>Bryopsida</taxon>
        <taxon>Funariidae</taxon>
        <taxon>Funariales</taxon>
        <taxon>Funariaceae</taxon>
        <taxon>Physcomitrium</taxon>
    </lineage>
</organism>
<dbReference type="EMBL" id="ABEU02000005">
    <property type="protein sequence ID" value="PNR54453.1"/>
    <property type="molecule type" value="Genomic_DNA"/>
</dbReference>
<proteinExistence type="predicted"/>
<dbReference type="Gramene" id="Pp3c5_25070V3.1">
    <property type="protein sequence ID" value="Pp3c5_25070V3.1"/>
    <property type="gene ID" value="Pp3c5_25070"/>
</dbReference>
<feature type="domain" description="HMA" evidence="2">
    <location>
        <begin position="45"/>
        <end position="112"/>
    </location>
</feature>
<dbReference type="PROSITE" id="PS50846">
    <property type="entry name" value="HMA_2"/>
    <property type="match status" value="1"/>
</dbReference>
<protein>
    <recommendedName>
        <fullName evidence="2">HMA domain-containing protein</fullName>
    </recommendedName>
</protein>
<dbReference type="OrthoDB" id="1936064at2759"/>
<evidence type="ECO:0000313" key="5">
    <source>
        <dbReference type="Proteomes" id="UP000006727"/>
    </source>
</evidence>
<evidence type="ECO:0000256" key="1">
    <source>
        <dbReference type="ARBA" id="ARBA00022723"/>
    </source>
</evidence>
<gene>
    <name evidence="4" type="primary">LOC112282578</name>
    <name evidence="3" type="ORF">PHYPA_008130</name>
</gene>
<dbReference type="PANTHER" id="PTHR22814:SF336">
    <property type="entry name" value="HEAVY METAL-ASSOCIATED ISOPRENYLATED PLANT PROTEIN 23"/>
    <property type="match status" value="1"/>
</dbReference>
<dbReference type="EnsemblPlants" id="Pp3c5_25070V3.1">
    <property type="protein sequence ID" value="Pp3c5_25070V3.1"/>
    <property type="gene ID" value="Pp3c5_25070"/>
</dbReference>
<dbReference type="CDD" id="cd00371">
    <property type="entry name" value="HMA"/>
    <property type="match status" value="1"/>
</dbReference>
<dbReference type="SUPFAM" id="SSF55008">
    <property type="entry name" value="HMA, heavy metal-associated domain"/>
    <property type="match status" value="1"/>
</dbReference>
<evidence type="ECO:0000259" key="2">
    <source>
        <dbReference type="PROSITE" id="PS50846"/>
    </source>
</evidence>
<reference evidence="4" key="3">
    <citation type="submission" date="2020-12" db="UniProtKB">
        <authorList>
            <consortium name="EnsemblPlants"/>
        </authorList>
    </citation>
    <scope>IDENTIFICATION</scope>
</reference>
<keyword evidence="1" id="KW-0479">Metal-binding</keyword>
<dbReference type="GeneID" id="112282578"/>
<dbReference type="EnsemblPlants" id="Pp3c5_25070V3.2">
    <property type="protein sequence ID" value="Pp3c5_25070V3.2"/>
    <property type="gene ID" value="Pp3c5_25070"/>
</dbReference>